<dbReference type="PANTHER" id="PTHR46417">
    <property type="entry name" value="TRNA (GUANINE-N(1)-)-METHYLTRANSFERASE"/>
    <property type="match status" value="1"/>
</dbReference>
<evidence type="ECO:0000256" key="9">
    <source>
        <dbReference type="ARBA" id="ARBA00022679"/>
    </source>
</evidence>
<dbReference type="Pfam" id="PF01746">
    <property type="entry name" value="tRNA_m1G_MT"/>
    <property type="match status" value="1"/>
</dbReference>
<dbReference type="SUPFAM" id="SSF75217">
    <property type="entry name" value="alpha/beta knot"/>
    <property type="match status" value="1"/>
</dbReference>
<comment type="function">
    <text evidence="1 15">Specifically methylates guanosine-37 in various tRNAs.</text>
</comment>
<evidence type="ECO:0000256" key="15">
    <source>
        <dbReference type="HAMAP-Rule" id="MF_00605"/>
    </source>
</evidence>
<evidence type="ECO:0000256" key="3">
    <source>
        <dbReference type="ARBA" id="ARBA00007630"/>
    </source>
</evidence>
<keyword evidence="9 15" id="KW-0808">Transferase</keyword>
<evidence type="ECO:0000256" key="11">
    <source>
        <dbReference type="ARBA" id="ARBA00022694"/>
    </source>
</evidence>
<feature type="binding site" evidence="15 16">
    <location>
        <position position="140"/>
    </location>
    <ligand>
        <name>S-adenosyl-L-methionine</name>
        <dbReference type="ChEBI" id="CHEBI:59789"/>
    </ligand>
</feature>
<dbReference type="GO" id="GO:0002939">
    <property type="term" value="P:tRNA N1-guanine methylation"/>
    <property type="evidence" value="ECO:0007669"/>
    <property type="project" value="TreeGrafter"/>
</dbReference>
<dbReference type="Gene3D" id="1.10.1270.20">
    <property type="entry name" value="tRNA(m1g37)methyltransferase, domain 2"/>
    <property type="match status" value="1"/>
</dbReference>
<dbReference type="InterPro" id="IPR029026">
    <property type="entry name" value="tRNA_m1G_MTases_N"/>
</dbReference>
<dbReference type="EC" id="2.1.1.228" evidence="5 15"/>
<evidence type="ECO:0000256" key="5">
    <source>
        <dbReference type="ARBA" id="ARBA00012807"/>
    </source>
</evidence>
<keyword evidence="7 15" id="KW-0963">Cytoplasm</keyword>
<comment type="similarity">
    <text evidence="3 15">Belongs to the RNA methyltransferase TrmD family.</text>
</comment>
<dbReference type="PANTHER" id="PTHR46417:SF1">
    <property type="entry name" value="TRNA (GUANINE-N(1)-)-METHYLTRANSFERASE"/>
    <property type="match status" value="1"/>
</dbReference>
<comment type="caution">
    <text evidence="18">The sequence shown here is derived from an EMBL/GenBank/DDBJ whole genome shotgun (WGS) entry which is preliminary data.</text>
</comment>
<comment type="caution">
    <text evidence="15">Lacks conserved residue(s) required for the propagation of feature annotation.</text>
</comment>
<feature type="domain" description="tRNA methyltransferase TRMD/TRM10-type" evidence="17">
    <location>
        <begin position="2"/>
        <end position="255"/>
    </location>
</feature>
<keyword evidence="8 15" id="KW-0489">Methyltransferase</keyword>
<sequence length="257" mass="29679">MMNFHIITLFPESFSSYLNESILKRAQKEKKIKFHFYNPRDFAKPTKSQKKNEKPYLRVDDKPYGGGAGMVLQAEPILKAFSKVEKKIRTSPPTPLLKTGEGKKREKIKVVIFSAKGKFFNQKMAYDWAKKYKEIVFITGRYEGIDERVKQALKAEEISIGPYVLTDGDVAAMVVSSAVARLVPGVIRLESLKEESYWRLLLKKEKRGEIGENGLEYPHYTRPKVFEYKGKKYRVPKILLLGNHAKITEWRSKNKKA</sequence>
<protein>
    <recommendedName>
        <fullName evidence="6 15">tRNA (guanine-N(1)-)-methyltransferase</fullName>
        <ecNumber evidence="5 15">2.1.1.228</ecNumber>
    </recommendedName>
    <alternativeName>
        <fullName evidence="12 15">M1G-methyltransferase</fullName>
    </alternativeName>
    <alternativeName>
        <fullName evidence="13 15">tRNA [GM37] methyltransferase</fullName>
    </alternativeName>
</protein>
<dbReference type="Gene3D" id="3.40.1280.10">
    <property type="match status" value="1"/>
</dbReference>
<evidence type="ECO:0000313" key="19">
    <source>
        <dbReference type="Proteomes" id="UP000177276"/>
    </source>
</evidence>
<dbReference type="GO" id="GO:0005829">
    <property type="term" value="C:cytosol"/>
    <property type="evidence" value="ECO:0007669"/>
    <property type="project" value="TreeGrafter"/>
</dbReference>
<evidence type="ECO:0000313" key="18">
    <source>
        <dbReference type="EMBL" id="OHB12152.1"/>
    </source>
</evidence>
<dbReference type="EMBL" id="MHWS01000015">
    <property type="protein sequence ID" value="OHB12152.1"/>
    <property type="molecule type" value="Genomic_DNA"/>
</dbReference>
<evidence type="ECO:0000256" key="2">
    <source>
        <dbReference type="ARBA" id="ARBA00004496"/>
    </source>
</evidence>
<evidence type="ECO:0000256" key="13">
    <source>
        <dbReference type="ARBA" id="ARBA00033392"/>
    </source>
</evidence>
<evidence type="ECO:0000256" key="14">
    <source>
        <dbReference type="ARBA" id="ARBA00047783"/>
    </source>
</evidence>
<comment type="catalytic activity">
    <reaction evidence="14 15">
        <text>guanosine(37) in tRNA + S-adenosyl-L-methionine = N(1)-methylguanosine(37) in tRNA + S-adenosyl-L-homocysteine + H(+)</text>
        <dbReference type="Rhea" id="RHEA:36899"/>
        <dbReference type="Rhea" id="RHEA-COMP:10145"/>
        <dbReference type="Rhea" id="RHEA-COMP:10147"/>
        <dbReference type="ChEBI" id="CHEBI:15378"/>
        <dbReference type="ChEBI" id="CHEBI:57856"/>
        <dbReference type="ChEBI" id="CHEBI:59789"/>
        <dbReference type="ChEBI" id="CHEBI:73542"/>
        <dbReference type="ChEBI" id="CHEBI:74269"/>
        <dbReference type="EC" id="2.1.1.228"/>
    </reaction>
</comment>
<dbReference type="InterPro" id="IPR023148">
    <property type="entry name" value="tRNA_m1G_MeTrfase_C_sf"/>
</dbReference>
<dbReference type="AlphaFoldDB" id="A0A1G2US75"/>
<dbReference type="InterPro" id="IPR029028">
    <property type="entry name" value="Alpha/beta_knot_MTases"/>
</dbReference>
<evidence type="ECO:0000256" key="4">
    <source>
        <dbReference type="ARBA" id="ARBA00011738"/>
    </source>
</evidence>
<dbReference type="InterPro" id="IPR002649">
    <property type="entry name" value="tRNA_m1G_MeTrfase_TrmD"/>
</dbReference>
<evidence type="ECO:0000256" key="16">
    <source>
        <dbReference type="PIRSR" id="PIRSR000386-1"/>
    </source>
</evidence>
<evidence type="ECO:0000256" key="6">
    <source>
        <dbReference type="ARBA" id="ARBA00014679"/>
    </source>
</evidence>
<evidence type="ECO:0000256" key="1">
    <source>
        <dbReference type="ARBA" id="ARBA00002634"/>
    </source>
</evidence>
<evidence type="ECO:0000256" key="8">
    <source>
        <dbReference type="ARBA" id="ARBA00022603"/>
    </source>
</evidence>
<organism evidence="18 19">
    <name type="scientific">Candidatus Zambryskibacteria bacterium RIFCSPLOWO2_12_FULL_39_16</name>
    <dbReference type="NCBI Taxonomy" id="1802775"/>
    <lineage>
        <taxon>Bacteria</taxon>
        <taxon>Candidatus Zambryskiibacteriota</taxon>
    </lineage>
</organism>
<keyword evidence="11 15" id="KW-0819">tRNA processing</keyword>
<evidence type="ECO:0000259" key="17">
    <source>
        <dbReference type="Pfam" id="PF01746"/>
    </source>
</evidence>
<proteinExistence type="inferred from homology"/>
<name>A0A1G2US75_9BACT</name>
<dbReference type="PIRSF" id="PIRSF000386">
    <property type="entry name" value="tRNA_mtase"/>
    <property type="match status" value="1"/>
</dbReference>
<keyword evidence="10 15" id="KW-0949">S-adenosyl-L-methionine</keyword>
<evidence type="ECO:0000256" key="12">
    <source>
        <dbReference type="ARBA" id="ARBA00029736"/>
    </source>
</evidence>
<dbReference type="GO" id="GO:0052906">
    <property type="term" value="F:tRNA (guanine(37)-N1)-methyltransferase activity"/>
    <property type="evidence" value="ECO:0007669"/>
    <property type="project" value="UniProtKB-UniRule"/>
</dbReference>
<dbReference type="InterPro" id="IPR016009">
    <property type="entry name" value="tRNA_MeTrfase_TRMD/TRM10"/>
</dbReference>
<comment type="subunit">
    <text evidence="4 15">Homodimer.</text>
</comment>
<evidence type="ECO:0000256" key="10">
    <source>
        <dbReference type="ARBA" id="ARBA00022691"/>
    </source>
</evidence>
<reference evidence="18 19" key="1">
    <citation type="journal article" date="2016" name="Nat. Commun.">
        <title>Thousands of microbial genomes shed light on interconnected biogeochemical processes in an aquifer system.</title>
        <authorList>
            <person name="Anantharaman K."/>
            <person name="Brown C.T."/>
            <person name="Hug L.A."/>
            <person name="Sharon I."/>
            <person name="Castelle C.J."/>
            <person name="Probst A.J."/>
            <person name="Thomas B.C."/>
            <person name="Singh A."/>
            <person name="Wilkins M.J."/>
            <person name="Karaoz U."/>
            <person name="Brodie E.L."/>
            <person name="Williams K.H."/>
            <person name="Hubbard S.S."/>
            <person name="Banfield J.F."/>
        </authorList>
    </citation>
    <scope>NUCLEOTIDE SEQUENCE [LARGE SCALE GENOMIC DNA]</scope>
</reference>
<dbReference type="HAMAP" id="MF_00605">
    <property type="entry name" value="TrmD"/>
    <property type="match status" value="1"/>
</dbReference>
<comment type="subcellular location">
    <subcellularLocation>
        <location evidence="2 15">Cytoplasm</location>
    </subcellularLocation>
</comment>
<accession>A0A1G2US75</accession>
<gene>
    <name evidence="15" type="primary">trmD</name>
    <name evidence="18" type="ORF">A3G46_02870</name>
</gene>
<evidence type="ECO:0000256" key="7">
    <source>
        <dbReference type="ARBA" id="ARBA00022490"/>
    </source>
</evidence>
<dbReference type="Proteomes" id="UP000177276">
    <property type="component" value="Unassembled WGS sequence"/>
</dbReference>